<sequence length="108" mass="12095">MCESFLSLLGSPVADCKQPPELEHGYVTFSTSNNLTTYQSGIQYSCQRPYYQMVPNVTGVYTCDAQGVWISAELGTHLPSCQPGTEMPLTYEPWKLSARFRFKDDANV</sequence>
<name>A0ACB8FC10_9SAUR</name>
<keyword evidence="1" id="KW-0645">Protease</keyword>
<comment type="caution">
    <text evidence="1">The sequence shown here is derived from an EMBL/GenBank/DDBJ whole genome shotgun (WGS) entry which is preliminary data.</text>
</comment>
<evidence type="ECO:0000313" key="1">
    <source>
        <dbReference type="EMBL" id="KAH8002765.1"/>
    </source>
</evidence>
<evidence type="ECO:0000313" key="2">
    <source>
        <dbReference type="Proteomes" id="UP000827872"/>
    </source>
</evidence>
<dbReference type="Proteomes" id="UP000827872">
    <property type="component" value="Linkage Group LG08"/>
</dbReference>
<keyword evidence="1" id="KW-0378">Hydrolase</keyword>
<dbReference type="EMBL" id="CM037621">
    <property type="protein sequence ID" value="KAH8002765.1"/>
    <property type="molecule type" value="Genomic_DNA"/>
</dbReference>
<proteinExistence type="predicted"/>
<accession>A0ACB8FC10</accession>
<keyword evidence="2" id="KW-1185">Reference proteome</keyword>
<protein>
    <submittedName>
        <fullName evidence="1">Mannan-binding lectin serine protease 1</fullName>
    </submittedName>
</protein>
<reference evidence="1" key="1">
    <citation type="submission" date="2021-08" db="EMBL/GenBank/DDBJ databases">
        <title>The first chromosome-level gecko genome reveals the dynamic sex chromosomes of Neotropical dwarf geckos (Sphaerodactylidae: Sphaerodactylus).</title>
        <authorList>
            <person name="Pinto B.J."/>
            <person name="Keating S.E."/>
            <person name="Gamble T."/>
        </authorList>
    </citation>
    <scope>NUCLEOTIDE SEQUENCE</scope>
    <source>
        <strain evidence="1">TG3544</strain>
    </source>
</reference>
<gene>
    <name evidence="1" type="primary">MASP1_1</name>
    <name evidence="1" type="ORF">K3G42_027795</name>
</gene>
<organism evidence="1 2">
    <name type="scientific">Sphaerodactylus townsendi</name>
    <dbReference type="NCBI Taxonomy" id="933632"/>
    <lineage>
        <taxon>Eukaryota</taxon>
        <taxon>Metazoa</taxon>
        <taxon>Chordata</taxon>
        <taxon>Craniata</taxon>
        <taxon>Vertebrata</taxon>
        <taxon>Euteleostomi</taxon>
        <taxon>Lepidosauria</taxon>
        <taxon>Squamata</taxon>
        <taxon>Bifurcata</taxon>
        <taxon>Gekkota</taxon>
        <taxon>Sphaerodactylidae</taxon>
        <taxon>Sphaerodactylus</taxon>
    </lineage>
</organism>